<comment type="caution">
    <text evidence="2">The sequence shown here is derived from an EMBL/GenBank/DDBJ whole genome shotgun (WGS) entry which is preliminary data.</text>
</comment>
<keyword evidence="3" id="KW-1185">Reference proteome</keyword>
<dbReference type="RefSeq" id="WP_115853956.1">
    <property type="nucleotide sequence ID" value="NZ_QRDJ01000007.1"/>
</dbReference>
<dbReference type="EMBL" id="QRDJ01000007">
    <property type="protein sequence ID" value="REC94865.1"/>
    <property type="molecule type" value="Genomic_DNA"/>
</dbReference>
<sequence length="456" mass="51511">MNYQRRRIAINSILLDLRNARHGVLNSQKQILEWMVTEPTKEKVLNLAKEIAAHGLSPNELPILIPDTSTDKNKYIVVEGNRRLAALKMLRKPASCPIKKVKSQFEKIAGSSEVDLPKSLWCIIYPTLEEAEYWIKLRHGGQNNGAGTVDWGPKEFDSFEKRMGRRTPNSAAISLLSYALSEGIINQEQYSLVPVTNVTRLVGTKDARHVFGAYYAKGEVKRIADKEYFDRAIKDIFIALSGGYWTVTKLKSGSQRKDFVDQLKEENNWGKYEAVEPAALEPTVSEHDNVEEEDADEKSKDRTSSRGNKKSTSRSKLLPADLKLKIKNKRLNDIFVELKSMHASNTNSCAVLTRVFIEGCTDVFLKNSGVEVGYNDKLEKKAIDARKLILGNHNNAKHVKDDLKGYEHLSGPHNTIGSANFFNNIVHNMSFSVSSEELKTHWNNLANSLKWFEGYI</sequence>
<dbReference type="SUPFAM" id="SSF110849">
    <property type="entry name" value="ParB/Sulfiredoxin"/>
    <property type="match status" value="1"/>
</dbReference>
<proteinExistence type="predicted"/>
<organism evidence="2 3">
    <name type="scientific">Kushneria indalinina DSM 14324</name>
    <dbReference type="NCBI Taxonomy" id="1122140"/>
    <lineage>
        <taxon>Bacteria</taxon>
        <taxon>Pseudomonadati</taxon>
        <taxon>Pseudomonadota</taxon>
        <taxon>Gammaproteobacteria</taxon>
        <taxon>Oceanospirillales</taxon>
        <taxon>Halomonadaceae</taxon>
        <taxon>Kushneria</taxon>
    </lineage>
</organism>
<evidence type="ECO:0000313" key="2">
    <source>
        <dbReference type="EMBL" id="REC94865.1"/>
    </source>
</evidence>
<evidence type="ECO:0000313" key="3">
    <source>
        <dbReference type="Proteomes" id="UP000256334"/>
    </source>
</evidence>
<name>A0A3D9DW39_9GAMM</name>
<dbReference type="InterPro" id="IPR036086">
    <property type="entry name" value="ParB/Sulfiredoxin_sf"/>
</dbReference>
<feature type="region of interest" description="Disordered" evidence="1">
    <location>
        <begin position="280"/>
        <end position="315"/>
    </location>
</feature>
<reference evidence="2 3" key="1">
    <citation type="submission" date="2018-07" db="EMBL/GenBank/DDBJ databases">
        <title>Genomic Encyclopedia of Type Strains, Phase IV (KMG-IV): sequencing the most valuable type-strain genomes for metagenomic binning, comparative biology and taxonomic classification.</title>
        <authorList>
            <person name="Goeker M."/>
        </authorList>
    </citation>
    <scope>NUCLEOTIDE SEQUENCE [LARGE SCALE GENOMIC DNA]</scope>
    <source>
        <strain evidence="2 3">DSM 14324</strain>
    </source>
</reference>
<evidence type="ECO:0000256" key="1">
    <source>
        <dbReference type="SAM" id="MobiDB-lite"/>
    </source>
</evidence>
<dbReference type="AlphaFoldDB" id="A0A3D9DW39"/>
<protein>
    <submittedName>
        <fullName evidence="2">ParB-like nuclease family protein</fullName>
    </submittedName>
</protein>
<dbReference type="Proteomes" id="UP000256334">
    <property type="component" value="Unassembled WGS sequence"/>
</dbReference>
<accession>A0A3D9DW39</accession>
<dbReference type="OrthoDB" id="8442375at2"/>
<gene>
    <name evidence="2" type="ORF">C8D72_1694</name>
</gene>